<dbReference type="GO" id="GO:0048039">
    <property type="term" value="F:ubiquinone binding"/>
    <property type="evidence" value="ECO:0007669"/>
    <property type="project" value="InterPro"/>
</dbReference>
<proteinExistence type="inferred from homology"/>
<dbReference type="InterPro" id="IPR023393">
    <property type="entry name" value="START-like_dom_sf"/>
</dbReference>
<dbReference type="Pfam" id="PF03364">
    <property type="entry name" value="Polyketide_cyc"/>
    <property type="match status" value="1"/>
</dbReference>
<protein>
    <submittedName>
        <fullName evidence="5">Si:ch73-141c7.1</fullName>
    </submittedName>
</protein>
<dbReference type="GO" id="GO:0045333">
    <property type="term" value="P:cellular respiration"/>
    <property type="evidence" value="ECO:0007669"/>
    <property type="project" value="InterPro"/>
</dbReference>
<comment type="function">
    <text evidence="3">Required for the function of coenzyme Q in the respiratory chain. May serve as a chaperone or may be involved in the transport of Q6 from its site of synthesis to the catalytic sites of the respiratory complexes.</text>
</comment>
<dbReference type="Ensembl" id="ENSORLT00015029031.1">
    <property type="protein sequence ID" value="ENSORLP00015019949.1"/>
    <property type="gene ID" value="ENSORLG00015021033.1"/>
</dbReference>
<dbReference type="InterPro" id="IPR044996">
    <property type="entry name" value="COQ10-like"/>
</dbReference>
<comment type="similarity">
    <text evidence="1">Belongs to the COQ10 family.</text>
</comment>
<dbReference type="PANTHER" id="PTHR12901">
    <property type="entry name" value="SPERM PROTEIN HOMOLOG"/>
    <property type="match status" value="1"/>
</dbReference>
<evidence type="ECO:0000256" key="1">
    <source>
        <dbReference type="ARBA" id="ARBA00006885"/>
    </source>
</evidence>
<evidence type="ECO:0000313" key="6">
    <source>
        <dbReference type="Proteomes" id="UP000265200"/>
    </source>
</evidence>
<dbReference type="AlphaFoldDB" id="A0A3P9IJ37"/>
<dbReference type="CDD" id="cd07813">
    <property type="entry name" value="COQ10p_like"/>
    <property type="match status" value="1"/>
</dbReference>
<dbReference type="InterPro" id="IPR005031">
    <property type="entry name" value="COQ10_START"/>
</dbReference>
<evidence type="ECO:0000259" key="4">
    <source>
        <dbReference type="Pfam" id="PF03364"/>
    </source>
</evidence>
<sequence length="235" mass="26624">MATRKTSLLVKALLDLNEVHYSTAARGIRGAQLRHLSSLIARRSSLQLCPVIPLNTPSRSFINLAAAISPRRVEYTEYRTLEYTPEQMYNVVANVDKYQYFVPWCKKSRVMKGCNGDVQAELEIGFPPITERYTSNVTFDPNRQVRAICTEGSLFNHLETIWRFSPGAKDQPNSCLVDFLVSFEFKSLLHSQLASMFLDEVVKQMVGAFESRAAALYRNHTSAIIRRQPAISNSL</sequence>
<evidence type="ECO:0000313" key="5">
    <source>
        <dbReference type="Ensembl" id="ENSORLP00015019949.1"/>
    </source>
</evidence>
<dbReference type="Gene3D" id="3.30.530.20">
    <property type="match status" value="1"/>
</dbReference>
<dbReference type="Ensembl" id="ENSORLT00015029020.1">
    <property type="protein sequence ID" value="ENSORLP00015034836.1"/>
    <property type="gene ID" value="ENSORLG00015021033.1"/>
</dbReference>
<comment type="subunit">
    <text evidence="2">Interacts with coenzyme Q.</text>
</comment>
<dbReference type="SUPFAM" id="SSF55961">
    <property type="entry name" value="Bet v1-like"/>
    <property type="match status" value="1"/>
</dbReference>
<feature type="domain" description="Coenzyme Q-binding protein COQ10 START" evidence="4">
    <location>
        <begin position="82"/>
        <end position="210"/>
    </location>
</feature>
<organism evidence="5 6">
    <name type="scientific">Oryzias latipes</name>
    <name type="common">Japanese rice fish</name>
    <name type="synonym">Japanese killifish</name>
    <dbReference type="NCBI Taxonomy" id="8090"/>
    <lineage>
        <taxon>Eukaryota</taxon>
        <taxon>Metazoa</taxon>
        <taxon>Chordata</taxon>
        <taxon>Craniata</taxon>
        <taxon>Vertebrata</taxon>
        <taxon>Euteleostomi</taxon>
        <taxon>Actinopterygii</taxon>
        <taxon>Neopterygii</taxon>
        <taxon>Teleostei</taxon>
        <taxon>Neoteleostei</taxon>
        <taxon>Acanthomorphata</taxon>
        <taxon>Ovalentaria</taxon>
        <taxon>Atherinomorphae</taxon>
        <taxon>Beloniformes</taxon>
        <taxon>Adrianichthyidae</taxon>
        <taxon>Oryziinae</taxon>
        <taxon>Oryzias</taxon>
    </lineage>
</organism>
<dbReference type="Ensembl" id="ENSORLT00015029000.1">
    <property type="protein sequence ID" value="ENSORLP00015019914.1"/>
    <property type="gene ID" value="ENSORLG00015021033.1"/>
</dbReference>
<evidence type="ECO:0000256" key="3">
    <source>
        <dbReference type="ARBA" id="ARBA00024947"/>
    </source>
</evidence>
<name>A0A3P9IJ37_ORYLA</name>
<evidence type="ECO:0000256" key="2">
    <source>
        <dbReference type="ARBA" id="ARBA00011814"/>
    </source>
</evidence>
<dbReference type="Proteomes" id="UP000265200">
    <property type="component" value="Chromosome 8"/>
</dbReference>
<dbReference type="PANTHER" id="PTHR12901:SF14">
    <property type="entry name" value="COENZYME Q-BINDING PROTEIN COQ10 HOMOLOG, MITOCHONDRIAL"/>
    <property type="match status" value="1"/>
</dbReference>
<reference evidence="5 6" key="2">
    <citation type="submission" date="2017-04" db="EMBL/GenBank/DDBJ databases">
        <title>CpG methylation of centromeres and impact of large insertions on vertebrate speciation.</title>
        <authorList>
            <person name="Ichikawa K."/>
            <person name="Yoshimura J."/>
            <person name="Morishita S."/>
        </authorList>
    </citation>
    <scope>NUCLEOTIDE SEQUENCE</scope>
    <source>
        <strain evidence="5 6">HSOK</strain>
    </source>
</reference>
<reference evidence="5" key="3">
    <citation type="submission" date="2025-05" db="UniProtKB">
        <authorList>
            <consortium name="Ensembl"/>
        </authorList>
    </citation>
    <scope>IDENTIFICATION</scope>
    <source>
        <strain evidence="5">HSOK</strain>
    </source>
</reference>
<reference key="1">
    <citation type="journal article" date="2007" name="Nature">
        <title>The medaka draft genome and insights into vertebrate genome evolution.</title>
        <authorList>
            <person name="Kasahara M."/>
            <person name="Naruse K."/>
            <person name="Sasaki S."/>
            <person name="Nakatani Y."/>
            <person name="Qu W."/>
            <person name="Ahsan B."/>
            <person name="Yamada T."/>
            <person name="Nagayasu Y."/>
            <person name="Doi K."/>
            <person name="Kasai Y."/>
            <person name="Jindo T."/>
            <person name="Kobayashi D."/>
            <person name="Shimada A."/>
            <person name="Toyoda A."/>
            <person name="Kuroki Y."/>
            <person name="Fujiyama A."/>
            <person name="Sasaki T."/>
            <person name="Shimizu A."/>
            <person name="Asakawa S."/>
            <person name="Shimizu N."/>
            <person name="Hashimoto S."/>
            <person name="Yang J."/>
            <person name="Lee Y."/>
            <person name="Matsushima K."/>
            <person name="Sugano S."/>
            <person name="Sakaizumi M."/>
            <person name="Narita T."/>
            <person name="Ohishi K."/>
            <person name="Haga S."/>
            <person name="Ohta F."/>
            <person name="Nomoto H."/>
            <person name="Nogata K."/>
            <person name="Morishita T."/>
            <person name="Endo T."/>
            <person name="Shin-I T."/>
            <person name="Takeda H."/>
            <person name="Morishita S."/>
            <person name="Kohara Y."/>
        </authorList>
    </citation>
    <scope>NUCLEOTIDE SEQUENCE [LARGE SCALE GENOMIC DNA]</scope>
    <source>
        <strain>Hd-rR</strain>
    </source>
</reference>
<accession>A0A3P9IJ37</accession>